<protein>
    <submittedName>
        <fullName evidence="6">DNA-binding transcriptional LysR family regulator</fullName>
    </submittedName>
</protein>
<dbReference type="Pfam" id="PF00126">
    <property type="entry name" value="HTH_1"/>
    <property type="match status" value="1"/>
</dbReference>
<dbReference type="AlphaFoldDB" id="A0A2M8ZAE0"/>
<dbReference type="InterPro" id="IPR036388">
    <property type="entry name" value="WH-like_DNA-bd_sf"/>
</dbReference>
<dbReference type="GO" id="GO:0003700">
    <property type="term" value="F:DNA-binding transcription factor activity"/>
    <property type="evidence" value="ECO:0007669"/>
    <property type="project" value="InterPro"/>
</dbReference>
<dbReference type="InterPro" id="IPR036390">
    <property type="entry name" value="WH_DNA-bd_sf"/>
</dbReference>
<evidence type="ECO:0000256" key="4">
    <source>
        <dbReference type="ARBA" id="ARBA00023163"/>
    </source>
</evidence>
<evidence type="ECO:0000256" key="1">
    <source>
        <dbReference type="ARBA" id="ARBA00009437"/>
    </source>
</evidence>
<keyword evidence="2" id="KW-0805">Transcription regulation</keyword>
<dbReference type="InterPro" id="IPR000847">
    <property type="entry name" value="LysR_HTH_N"/>
</dbReference>
<dbReference type="Gene3D" id="3.40.190.290">
    <property type="match status" value="1"/>
</dbReference>
<gene>
    <name evidence="6" type="ORF">H171_4014</name>
</gene>
<dbReference type="Pfam" id="PF03466">
    <property type="entry name" value="LysR_substrate"/>
    <property type="match status" value="1"/>
</dbReference>
<dbReference type="PANTHER" id="PTHR30126">
    <property type="entry name" value="HTH-TYPE TRANSCRIPTIONAL REGULATOR"/>
    <property type="match status" value="1"/>
</dbReference>
<reference evidence="6 7" key="1">
    <citation type="submission" date="2017-11" db="EMBL/GenBank/DDBJ databases">
        <title>Understudied soil microbes with underappreciated capabilities: Untangling the Clostridium saccharolyticum group.</title>
        <authorList>
            <person name="Leschine S."/>
        </authorList>
    </citation>
    <scope>NUCLEOTIDE SEQUENCE [LARGE SCALE GENOMIC DNA]</scope>
    <source>
        <strain evidence="6 7">18A</strain>
    </source>
</reference>
<dbReference type="PANTHER" id="PTHR30126:SF64">
    <property type="entry name" value="HTH-TYPE TRANSCRIPTIONAL REGULATOR CITR"/>
    <property type="match status" value="1"/>
</dbReference>
<comment type="similarity">
    <text evidence="1">Belongs to the LysR transcriptional regulatory family.</text>
</comment>
<evidence type="ECO:0000256" key="2">
    <source>
        <dbReference type="ARBA" id="ARBA00023015"/>
    </source>
</evidence>
<name>A0A2M8ZAE0_9FIRM</name>
<evidence type="ECO:0000256" key="3">
    <source>
        <dbReference type="ARBA" id="ARBA00023125"/>
    </source>
</evidence>
<evidence type="ECO:0000259" key="5">
    <source>
        <dbReference type="PROSITE" id="PS50931"/>
    </source>
</evidence>
<proteinExistence type="inferred from homology"/>
<organism evidence="6 7">
    <name type="scientific">[Clostridium] celerecrescens 18A</name>
    <dbReference type="NCBI Taxonomy" id="1286362"/>
    <lineage>
        <taxon>Bacteria</taxon>
        <taxon>Bacillati</taxon>
        <taxon>Bacillota</taxon>
        <taxon>Clostridia</taxon>
        <taxon>Lachnospirales</taxon>
        <taxon>Lachnospiraceae</taxon>
        <taxon>Lacrimispora</taxon>
    </lineage>
</organism>
<dbReference type="FunFam" id="1.10.10.10:FF:000001">
    <property type="entry name" value="LysR family transcriptional regulator"/>
    <property type="match status" value="1"/>
</dbReference>
<comment type="caution">
    <text evidence="6">The sequence shown here is derived from an EMBL/GenBank/DDBJ whole genome shotgun (WGS) entry which is preliminary data.</text>
</comment>
<dbReference type="InterPro" id="IPR047788">
    <property type="entry name" value="LysR-like_Sec_metab"/>
</dbReference>
<dbReference type="Proteomes" id="UP000231092">
    <property type="component" value="Unassembled WGS sequence"/>
</dbReference>
<dbReference type="GO" id="GO:0000976">
    <property type="term" value="F:transcription cis-regulatory region binding"/>
    <property type="evidence" value="ECO:0007669"/>
    <property type="project" value="TreeGrafter"/>
</dbReference>
<evidence type="ECO:0000313" key="7">
    <source>
        <dbReference type="Proteomes" id="UP000231092"/>
    </source>
</evidence>
<feature type="domain" description="HTH lysR-type" evidence="5">
    <location>
        <begin position="1"/>
        <end position="58"/>
    </location>
</feature>
<dbReference type="PRINTS" id="PR00039">
    <property type="entry name" value="HTHLYSR"/>
</dbReference>
<dbReference type="NCBIfam" id="NF040786">
    <property type="entry name" value="LysR_Sec_metab"/>
    <property type="match status" value="1"/>
</dbReference>
<evidence type="ECO:0000313" key="6">
    <source>
        <dbReference type="EMBL" id="PJJ30409.1"/>
    </source>
</evidence>
<dbReference type="RefSeq" id="WP_100306666.1">
    <property type="nucleotide sequence ID" value="NZ_PGET01000001.1"/>
</dbReference>
<dbReference type="Gene3D" id="1.10.10.10">
    <property type="entry name" value="Winged helix-like DNA-binding domain superfamily/Winged helix DNA-binding domain"/>
    <property type="match status" value="1"/>
</dbReference>
<dbReference type="InterPro" id="IPR005119">
    <property type="entry name" value="LysR_subst-bd"/>
</dbReference>
<dbReference type="PROSITE" id="PS50931">
    <property type="entry name" value="HTH_LYSR"/>
    <property type="match status" value="1"/>
</dbReference>
<keyword evidence="4" id="KW-0804">Transcription</keyword>
<sequence length="301" mass="34356">MEFKQLEAFVQISKLQSFSKASESLFLTQPALSSQINALEKDIGTQLFVRSTKRVFPTKAGIDFYEYAQKMLALRDQSLYEMGKYSKECTGEVNILASSVPAQYILPQLIADFNKEYPNIVFRLYQKDSGGVFEELIKYQYDIGFVGTESENCRYTLTTLCKDQLVLILPRDMKYEGSREASEVIRFISDKNFIMREQGSGTRAEMELFLTRYGLSEKELKAVAYFGNTQGIVEAVSQGMGISFVSKAAAKIYTRLDLINVVEIDSELLSRNIFYVQKKDMILTPAQELFITYAKNCYQNI</sequence>
<dbReference type="EMBL" id="PGET01000001">
    <property type="protein sequence ID" value="PJJ30409.1"/>
    <property type="molecule type" value="Genomic_DNA"/>
</dbReference>
<dbReference type="OrthoDB" id="9785745at2"/>
<dbReference type="SUPFAM" id="SSF46785">
    <property type="entry name" value="Winged helix' DNA-binding domain"/>
    <property type="match status" value="1"/>
</dbReference>
<keyword evidence="3 6" id="KW-0238">DNA-binding</keyword>
<dbReference type="SUPFAM" id="SSF53850">
    <property type="entry name" value="Periplasmic binding protein-like II"/>
    <property type="match status" value="1"/>
</dbReference>
<accession>A0A2M8ZAE0</accession>